<accession>A0A9P4Q858</accession>
<evidence type="ECO:0008006" key="5">
    <source>
        <dbReference type="Google" id="ProtNLM"/>
    </source>
</evidence>
<dbReference type="AlphaFoldDB" id="A0A9P4Q858"/>
<name>A0A9P4Q858_9PEZI</name>
<organism evidence="3 4">
    <name type="scientific">Polychaeton citri CBS 116435</name>
    <dbReference type="NCBI Taxonomy" id="1314669"/>
    <lineage>
        <taxon>Eukaryota</taxon>
        <taxon>Fungi</taxon>
        <taxon>Dikarya</taxon>
        <taxon>Ascomycota</taxon>
        <taxon>Pezizomycotina</taxon>
        <taxon>Dothideomycetes</taxon>
        <taxon>Dothideomycetidae</taxon>
        <taxon>Capnodiales</taxon>
        <taxon>Capnodiaceae</taxon>
        <taxon>Polychaeton</taxon>
    </lineage>
</organism>
<keyword evidence="4" id="KW-1185">Reference proteome</keyword>
<evidence type="ECO:0000313" key="4">
    <source>
        <dbReference type="Proteomes" id="UP000799441"/>
    </source>
</evidence>
<sequence>MQYNIFTTFTIVIAGIVHAQDIDNNDVPTQCRSLCDPVVQLTQQCDSQNNDDDSGYINCVCNGQNASSIVPTCEACVAVYDESDNDVYDIVTSCSFTSATFTSGSTVLASGAPVTNSVGSTTTTLSSSSNSATTSTSSVSTTISTTITSDNTQITTTVPTEVAATTISQTSSGDNAAPVMTIAPLAGAGVLVLAAGLL</sequence>
<evidence type="ECO:0000256" key="2">
    <source>
        <dbReference type="SAM" id="SignalP"/>
    </source>
</evidence>
<feature type="chain" id="PRO_5040301744" description="Extracellular membrane protein CFEM domain-containing protein" evidence="2">
    <location>
        <begin position="20"/>
        <end position="198"/>
    </location>
</feature>
<dbReference type="Proteomes" id="UP000799441">
    <property type="component" value="Unassembled WGS sequence"/>
</dbReference>
<evidence type="ECO:0000313" key="3">
    <source>
        <dbReference type="EMBL" id="KAF2721255.1"/>
    </source>
</evidence>
<feature type="region of interest" description="Disordered" evidence="1">
    <location>
        <begin position="119"/>
        <end position="141"/>
    </location>
</feature>
<reference evidence="3" key="1">
    <citation type="journal article" date="2020" name="Stud. Mycol.">
        <title>101 Dothideomycetes genomes: a test case for predicting lifestyles and emergence of pathogens.</title>
        <authorList>
            <person name="Haridas S."/>
            <person name="Albert R."/>
            <person name="Binder M."/>
            <person name="Bloem J."/>
            <person name="Labutti K."/>
            <person name="Salamov A."/>
            <person name="Andreopoulos B."/>
            <person name="Baker S."/>
            <person name="Barry K."/>
            <person name="Bills G."/>
            <person name="Bluhm B."/>
            <person name="Cannon C."/>
            <person name="Castanera R."/>
            <person name="Culley D."/>
            <person name="Daum C."/>
            <person name="Ezra D."/>
            <person name="Gonzalez J."/>
            <person name="Henrissat B."/>
            <person name="Kuo A."/>
            <person name="Liang C."/>
            <person name="Lipzen A."/>
            <person name="Lutzoni F."/>
            <person name="Magnuson J."/>
            <person name="Mondo S."/>
            <person name="Nolan M."/>
            <person name="Ohm R."/>
            <person name="Pangilinan J."/>
            <person name="Park H.-J."/>
            <person name="Ramirez L."/>
            <person name="Alfaro M."/>
            <person name="Sun H."/>
            <person name="Tritt A."/>
            <person name="Yoshinaga Y."/>
            <person name="Zwiers L.-H."/>
            <person name="Turgeon B."/>
            <person name="Goodwin S."/>
            <person name="Spatafora J."/>
            <person name="Crous P."/>
            <person name="Grigoriev I."/>
        </authorList>
    </citation>
    <scope>NUCLEOTIDE SEQUENCE</scope>
    <source>
        <strain evidence="3">CBS 116435</strain>
    </source>
</reference>
<comment type="caution">
    <text evidence="3">The sequence shown here is derived from an EMBL/GenBank/DDBJ whole genome shotgun (WGS) entry which is preliminary data.</text>
</comment>
<keyword evidence="2" id="KW-0732">Signal</keyword>
<dbReference type="EMBL" id="MU003792">
    <property type="protein sequence ID" value="KAF2721255.1"/>
    <property type="molecule type" value="Genomic_DNA"/>
</dbReference>
<feature type="signal peptide" evidence="2">
    <location>
        <begin position="1"/>
        <end position="19"/>
    </location>
</feature>
<evidence type="ECO:0000256" key="1">
    <source>
        <dbReference type="SAM" id="MobiDB-lite"/>
    </source>
</evidence>
<protein>
    <recommendedName>
        <fullName evidence="5">Extracellular membrane protein CFEM domain-containing protein</fullName>
    </recommendedName>
</protein>
<gene>
    <name evidence="3" type="ORF">K431DRAFT_75389</name>
</gene>
<proteinExistence type="predicted"/>
<dbReference type="OrthoDB" id="4843554at2759"/>